<feature type="region of interest" description="Disordered" evidence="1">
    <location>
        <begin position="75"/>
        <end position="95"/>
    </location>
</feature>
<dbReference type="EMBL" id="OB660749">
    <property type="protein sequence ID" value="CAD7226116.1"/>
    <property type="molecule type" value="Genomic_DNA"/>
</dbReference>
<feature type="region of interest" description="Disordered" evidence="1">
    <location>
        <begin position="981"/>
        <end position="1064"/>
    </location>
</feature>
<dbReference type="PANTHER" id="PTHR48125">
    <property type="entry name" value="LP07818P1"/>
    <property type="match status" value="1"/>
</dbReference>
<feature type="compositionally biased region" description="Pro residues" evidence="1">
    <location>
        <begin position="554"/>
        <end position="563"/>
    </location>
</feature>
<feature type="compositionally biased region" description="Basic and acidic residues" evidence="1">
    <location>
        <begin position="280"/>
        <end position="325"/>
    </location>
</feature>
<feature type="compositionally biased region" description="Pro residues" evidence="1">
    <location>
        <begin position="532"/>
        <end position="543"/>
    </location>
</feature>
<feature type="compositionally biased region" description="Polar residues" evidence="1">
    <location>
        <begin position="777"/>
        <end position="789"/>
    </location>
</feature>
<feature type="region of interest" description="Disordered" evidence="1">
    <location>
        <begin position="1077"/>
        <end position="1107"/>
    </location>
</feature>
<feature type="compositionally biased region" description="Basic residues" evidence="1">
    <location>
        <begin position="897"/>
        <end position="912"/>
    </location>
</feature>
<organism evidence="2">
    <name type="scientific">Cyprideis torosa</name>
    <dbReference type="NCBI Taxonomy" id="163714"/>
    <lineage>
        <taxon>Eukaryota</taxon>
        <taxon>Metazoa</taxon>
        <taxon>Ecdysozoa</taxon>
        <taxon>Arthropoda</taxon>
        <taxon>Crustacea</taxon>
        <taxon>Oligostraca</taxon>
        <taxon>Ostracoda</taxon>
        <taxon>Podocopa</taxon>
        <taxon>Podocopida</taxon>
        <taxon>Cytherocopina</taxon>
        <taxon>Cytheroidea</taxon>
        <taxon>Cytherideidae</taxon>
        <taxon>Cyprideis</taxon>
    </lineage>
</organism>
<gene>
    <name evidence="2" type="ORF">CTOB1V02_LOCUS4041</name>
</gene>
<feature type="compositionally biased region" description="Polar residues" evidence="1">
    <location>
        <begin position="620"/>
        <end position="629"/>
    </location>
</feature>
<dbReference type="AlphaFoldDB" id="A0A7R8WBK1"/>
<evidence type="ECO:0000313" key="2">
    <source>
        <dbReference type="EMBL" id="CAD7226116.1"/>
    </source>
</evidence>
<feature type="region of interest" description="Disordered" evidence="1">
    <location>
        <begin position="142"/>
        <end position="446"/>
    </location>
</feature>
<reference evidence="2" key="1">
    <citation type="submission" date="2020-11" db="EMBL/GenBank/DDBJ databases">
        <authorList>
            <person name="Tran Van P."/>
        </authorList>
    </citation>
    <scope>NUCLEOTIDE SEQUENCE</scope>
</reference>
<feature type="compositionally biased region" description="Low complexity" evidence="1">
    <location>
        <begin position="1020"/>
        <end position="1029"/>
    </location>
</feature>
<accession>A0A7R8WBK1</accession>
<feature type="region of interest" description="Disordered" evidence="1">
    <location>
        <begin position="751"/>
        <end position="934"/>
    </location>
</feature>
<feature type="region of interest" description="Disordered" evidence="1">
    <location>
        <begin position="496"/>
        <end position="629"/>
    </location>
</feature>
<feature type="compositionally biased region" description="Basic and acidic residues" evidence="1">
    <location>
        <begin position="196"/>
        <end position="245"/>
    </location>
</feature>
<feature type="compositionally biased region" description="Basic and acidic residues" evidence="1">
    <location>
        <begin position="252"/>
        <end position="264"/>
    </location>
</feature>
<feature type="compositionally biased region" description="Low complexity" evidence="1">
    <location>
        <begin position="270"/>
        <end position="279"/>
    </location>
</feature>
<protein>
    <submittedName>
        <fullName evidence="2">Uncharacterized protein</fullName>
    </submittedName>
</protein>
<feature type="compositionally biased region" description="Pro residues" evidence="1">
    <location>
        <begin position="372"/>
        <end position="382"/>
    </location>
</feature>
<feature type="compositionally biased region" description="Basic and acidic residues" evidence="1">
    <location>
        <begin position="790"/>
        <end position="820"/>
    </location>
</feature>
<dbReference type="PANTHER" id="PTHR48125:SF12">
    <property type="entry name" value="AT HOOK TRANSCRIPTION FACTOR FAMILY-RELATED"/>
    <property type="match status" value="1"/>
</dbReference>
<evidence type="ECO:0000256" key="1">
    <source>
        <dbReference type="SAM" id="MobiDB-lite"/>
    </source>
</evidence>
<proteinExistence type="predicted"/>
<sequence length="1107" mass="122325">MGNSHTRGELHFAPNGVPGVVPRMVKYRQGHLELLDMSSSDVNTDILIAILHTETSFSSSSSRTNMGEDWVVDGPPESLSPGGYSPSVSSFPNRPHSALEWRRRGKDALKTPKNKVLPEAALEGIQLRRTQQGSMLQAMGTISARKERRPDEATSERFFKSPPPNNSIGSTVRRKLAAAMEGGRHQIFKRTGSVPDLRHGEEQPREREEEPSSRRRGQSTDRLDGEGMRGRSWKSTDRLAERVPSDTEEEGRENWRNTRLEEGGGRVSRRPQSAGAAAAVRREEERSGGRLKEERRKKYRIEEWTRRDDWLERTRGEQTGERKPISEPPEESPENGEGSGNEPPTPFYFGMTPEASSKATGIKKPERKNRRAPPPPTSPPAPKAEEPPIVPVRPARRKKSRHSEEGINGDDTSHRKTSTHSSLWDQKPSSKSRRSPPPPVTIIAETHKDWKVLDGRGHRIEGAKELLEFGMIPSSGNFLLERHIRDSFHHQHLVSEKSAAADSGISGDNTSSPLIMNFDPFDDAALSSSDDLPPPPPPPPLPPPEEDEGQVSEPTPPPPPLPADPAEERRRMWTPEQDLEDESDKESVSSSSASSSASAPRNRRPPPVKEAPVTPPKLTAATSMFPRSSQSLPRYKENFVSAVVQEKPSVKERVKGMFHSLQRSPRRKGGLNHHGDDNWTLSNGWNGGPYSYPQHTGYISSSEQRILIQQGPPPSPGRKGYPVMPLLQSNHILYLPEYVGRRCRVIRPISACGFHGGQPPPLVSPKPWRHNERRPHSASSGQIRGQSLSQERERKPQRRPKLEKDGPKGGGRKRAEKEESGGDGTYKARLAEAVVSTLEKSGDEKKERRRRGGKERAGAGVPEGTFEAKLAIVAENGVSSSSPHPPVEARTASRGRDKTKRKAPKPRHHSGRKGGVVELQPNGPRPLTTELAESCGERRVYKDYHSKRRHYFGSDGKDSPISVRVESEAVLTMSPEPVLIDMRHKSQLRSRARSASRNRETVDIVPPSPSLSAFNPTPTPSSSVVPLTSENYRKDFAAGMLNTSDDPPSDFLPPPPPSSSDLKPVYCYPVSVAEIRKSRGPPHTRPQPEGMVVLGVSPAPTTATAGY</sequence>
<feature type="compositionally biased region" description="Low complexity" evidence="1">
    <location>
        <begin position="588"/>
        <end position="599"/>
    </location>
</feature>
<feature type="compositionally biased region" description="Basic residues" evidence="1">
    <location>
        <begin position="985"/>
        <end position="996"/>
    </location>
</feature>
<feature type="compositionally biased region" description="Basic and acidic residues" evidence="1">
    <location>
        <begin position="144"/>
        <end position="159"/>
    </location>
</feature>
<name>A0A7R8WBK1_9CRUS</name>